<reference evidence="2 3" key="1">
    <citation type="submission" date="2019-11" db="EMBL/GenBank/DDBJ databases">
        <title>Whole genome sequence of Oryza granulata.</title>
        <authorList>
            <person name="Li W."/>
        </authorList>
    </citation>
    <scope>NUCLEOTIDE SEQUENCE [LARGE SCALE GENOMIC DNA]</scope>
    <source>
        <strain evidence="3">cv. Menghai</strain>
        <tissue evidence="2">Leaf</tissue>
    </source>
</reference>
<protein>
    <submittedName>
        <fullName evidence="2">Uncharacterized protein</fullName>
    </submittedName>
</protein>
<evidence type="ECO:0000313" key="3">
    <source>
        <dbReference type="Proteomes" id="UP000479710"/>
    </source>
</evidence>
<proteinExistence type="predicted"/>
<feature type="region of interest" description="Disordered" evidence="1">
    <location>
        <begin position="1"/>
        <end position="75"/>
    </location>
</feature>
<keyword evidence="3" id="KW-1185">Reference proteome</keyword>
<sequence>MVPERAACPKPTTAPADVDSGVRRPQSKPQFGSWREVVVRGKGSDAAVEDQAGDSWTEVRGRRRSTHPQPTLAEL</sequence>
<organism evidence="2 3">
    <name type="scientific">Oryza meyeriana var. granulata</name>
    <dbReference type="NCBI Taxonomy" id="110450"/>
    <lineage>
        <taxon>Eukaryota</taxon>
        <taxon>Viridiplantae</taxon>
        <taxon>Streptophyta</taxon>
        <taxon>Embryophyta</taxon>
        <taxon>Tracheophyta</taxon>
        <taxon>Spermatophyta</taxon>
        <taxon>Magnoliopsida</taxon>
        <taxon>Liliopsida</taxon>
        <taxon>Poales</taxon>
        <taxon>Poaceae</taxon>
        <taxon>BOP clade</taxon>
        <taxon>Oryzoideae</taxon>
        <taxon>Oryzeae</taxon>
        <taxon>Oryzinae</taxon>
        <taxon>Oryza</taxon>
        <taxon>Oryza meyeriana</taxon>
    </lineage>
</organism>
<name>A0A6G1D763_9ORYZ</name>
<evidence type="ECO:0000256" key="1">
    <source>
        <dbReference type="SAM" id="MobiDB-lite"/>
    </source>
</evidence>
<dbReference type="EMBL" id="SPHZ02000007">
    <property type="protein sequence ID" value="KAF0908247.1"/>
    <property type="molecule type" value="Genomic_DNA"/>
</dbReference>
<dbReference type="Proteomes" id="UP000479710">
    <property type="component" value="Unassembled WGS sequence"/>
</dbReference>
<comment type="caution">
    <text evidence="2">The sequence shown here is derived from an EMBL/GenBank/DDBJ whole genome shotgun (WGS) entry which is preliminary data.</text>
</comment>
<accession>A0A6G1D763</accession>
<evidence type="ECO:0000313" key="2">
    <source>
        <dbReference type="EMBL" id="KAF0908247.1"/>
    </source>
</evidence>
<gene>
    <name evidence="2" type="ORF">E2562_023868</name>
</gene>
<dbReference type="AlphaFoldDB" id="A0A6G1D763"/>